<keyword evidence="2" id="KW-1133">Transmembrane helix</keyword>
<feature type="region of interest" description="Disordered" evidence="1">
    <location>
        <begin position="346"/>
        <end position="367"/>
    </location>
</feature>
<feature type="chain" id="PRO_5012004062" evidence="3">
    <location>
        <begin position="28"/>
        <end position="922"/>
    </location>
</feature>
<dbReference type="AlphaFoldDB" id="A0A1Q3FZ77"/>
<feature type="signal peptide" evidence="3">
    <location>
        <begin position="1"/>
        <end position="27"/>
    </location>
</feature>
<feature type="region of interest" description="Disordered" evidence="1">
    <location>
        <begin position="260"/>
        <end position="297"/>
    </location>
</feature>
<organism evidence="4">
    <name type="scientific">Culex tarsalis</name>
    <name type="common">Encephalitis mosquito</name>
    <dbReference type="NCBI Taxonomy" id="7177"/>
    <lineage>
        <taxon>Eukaryota</taxon>
        <taxon>Metazoa</taxon>
        <taxon>Ecdysozoa</taxon>
        <taxon>Arthropoda</taxon>
        <taxon>Hexapoda</taxon>
        <taxon>Insecta</taxon>
        <taxon>Pterygota</taxon>
        <taxon>Neoptera</taxon>
        <taxon>Endopterygota</taxon>
        <taxon>Diptera</taxon>
        <taxon>Nematocera</taxon>
        <taxon>Culicoidea</taxon>
        <taxon>Culicidae</taxon>
        <taxon>Culicinae</taxon>
        <taxon>Culicini</taxon>
        <taxon>Culex</taxon>
        <taxon>Culex</taxon>
    </lineage>
</organism>
<feature type="compositionally biased region" description="Low complexity" evidence="1">
    <location>
        <begin position="758"/>
        <end position="769"/>
    </location>
</feature>
<evidence type="ECO:0000256" key="1">
    <source>
        <dbReference type="SAM" id="MobiDB-lite"/>
    </source>
</evidence>
<evidence type="ECO:0000256" key="3">
    <source>
        <dbReference type="SAM" id="SignalP"/>
    </source>
</evidence>
<keyword evidence="2" id="KW-0472">Membrane</keyword>
<protein>
    <submittedName>
        <fullName evidence="4">Putative papillote</fullName>
    </submittedName>
</protein>
<keyword evidence="2" id="KW-0812">Transmembrane</keyword>
<feature type="transmembrane region" description="Helical" evidence="2">
    <location>
        <begin position="194"/>
        <end position="218"/>
    </location>
</feature>
<evidence type="ECO:0000313" key="4">
    <source>
        <dbReference type="EMBL" id="JAV32871.1"/>
    </source>
</evidence>
<dbReference type="EMBL" id="GFDL01002174">
    <property type="protein sequence ID" value="JAV32871.1"/>
    <property type="molecule type" value="Transcribed_RNA"/>
</dbReference>
<proteinExistence type="predicted"/>
<name>A0A1Q3FZ77_CULTA</name>
<sequence length="922" mass="103240">MPLTMKPACIFLVVNILIFFNNNGCAAQSNYASHANSIEYQGEGLPEEATLDGKVTKLDDLSPIIFLNRTKAALNCAAGSMQVELKFNEKFYGTAYANFDRNSACQITGKGDTSYSVELPLKGCGTKQEPQRVFTNNIVVRFHPGLEMDGDEIITIVCRYPPPVAPIPAGIPAPILTNVIPASILDPPLKGIQILFIICAIMFLTLLLIGLGVSYYCLRRQPVAVVRRVIHVGSGSEITALETGSIGSISGLKLPHHAHVSHQTQSVSGSDGALIPSDYPSESHSENEEVDTGSLPISSHGSYENSAFLQDASSIYSDHYGHTQEIRATANCETSPKFDIHVRVKRTPPPLPSPLTSDTDSNTTVSRAERNNLSTILESHEDARSDSVLTFESLQEAGQTQFTYTPELHSAPRYIKSPSIVSKISRTQQQNIQHNNWPENYPDGPQAFSTRSLVSLGTEMTDTHSMTEMVDSSHLYPIPYQDAFDLRNNEHIEPQIIVTRKNEISSHIVDDVFTQTVTEKTTIEDVEKHKRMVTEYKAKPVVDPNWNVTIRNYQETSDPKWEDFSDVSSASGMTISQPMVTQMTIPTSTYISENDVLLQSPELVGNMKPIELPPEDKSITNWDVLIRVLQDVEVPDISIATASLQNSRAAVPLATQLSYDDKAKWKEIITTESTLRTMLTEAVVREDFERIRADARYEKLFEPQSWEIIMRILAPADDDVELRRSKRKKREAWDTRSRRSSLPTLYEYDSDGGSSVRTITQEPITITTQNRDSYGSLKSRSRKTSRSSFSSNNVDYRSMTEVMVDFAKPKYSESYSDESSYTAQPYYEGDHYEQQSVHRSTSHPSLARSASEFTERWIAPENIDSSTPEVSPQLGRRERTMMVEAAASHVDNNHQIIHESQSRYINARKTTYSTTANRNEDW</sequence>
<keyword evidence="3" id="KW-0732">Signal</keyword>
<feature type="region of interest" description="Disordered" evidence="1">
    <location>
        <begin position="744"/>
        <end position="792"/>
    </location>
</feature>
<dbReference type="PANTHER" id="PTHR46560">
    <property type="entry name" value="CYPHER, ISOFORM B"/>
    <property type="match status" value="1"/>
</dbReference>
<evidence type="ECO:0000256" key="2">
    <source>
        <dbReference type="SAM" id="Phobius"/>
    </source>
</evidence>
<reference evidence="4" key="1">
    <citation type="submission" date="2017-01" db="EMBL/GenBank/DDBJ databases">
        <title>A deep insight into the sialotranscriptome of adult male and female Cluex tarsalis mosquitoes.</title>
        <authorList>
            <person name="Ribeiro J.M."/>
            <person name="Moreira F."/>
            <person name="Bernard K.A."/>
            <person name="Calvo E."/>
        </authorList>
    </citation>
    <scope>NUCLEOTIDE SEQUENCE</scope>
    <source>
        <strain evidence="4">Kern County</strain>
        <tissue evidence="4">Salivary glands</tissue>
    </source>
</reference>
<accession>A0A1Q3FZ77</accession>
<dbReference type="PANTHER" id="PTHR46560:SF11">
    <property type="entry name" value="GH09980P"/>
    <property type="match status" value="1"/>
</dbReference>